<evidence type="ECO:0000313" key="3">
    <source>
        <dbReference type="Proteomes" id="UP000076532"/>
    </source>
</evidence>
<protein>
    <submittedName>
        <fullName evidence="2">Uncharacterized protein</fullName>
    </submittedName>
</protein>
<feature type="compositionally biased region" description="Low complexity" evidence="1">
    <location>
        <begin position="192"/>
        <end position="203"/>
    </location>
</feature>
<reference evidence="2 3" key="1">
    <citation type="journal article" date="2016" name="Mol. Biol. Evol.">
        <title>Comparative Genomics of Early-Diverging Mushroom-Forming Fungi Provides Insights into the Origins of Lignocellulose Decay Capabilities.</title>
        <authorList>
            <person name="Nagy L.G."/>
            <person name="Riley R."/>
            <person name="Tritt A."/>
            <person name="Adam C."/>
            <person name="Daum C."/>
            <person name="Floudas D."/>
            <person name="Sun H."/>
            <person name="Yadav J.S."/>
            <person name="Pangilinan J."/>
            <person name="Larsson K.H."/>
            <person name="Matsuura K."/>
            <person name="Barry K."/>
            <person name="Labutti K."/>
            <person name="Kuo R."/>
            <person name="Ohm R.A."/>
            <person name="Bhattacharya S.S."/>
            <person name="Shirouzu T."/>
            <person name="Yoshinaga Y."/>
            <person name="Martin F.M."/>
            <person name="Grigoriev I.V."/>
            <person name="Hibbett D.S."/>
        </authorList>
    </citation>
    <scope>NUCLEOTIDE SEQUENCE [LARGE SCALE GENOMIC DNA]</scope>
    <source>
        <strain evidence="2 3">CBS 109695</strain>
    </source>
</reference>
<feature type="region of interest" description="Disordered" evidence="1">
    <location>
        <begin position="191"/>
        <end position="216"/>
    </location>
</feature>
<dbReference type="STRING" id="436010.A0A166I9V0"/>
<organism evidence="2 3">
    <name type="scientific">Athelia psychrophila</name>
    <dbReference type="NCBI Taxonomy" id="1759441"/>
    <lineage>
        <taxon>Eukaryota</taxon>
        <taxon>Fungi</taxon>
        <taxon>Dikarya</taxon>
        <taxon>Basidiomycota</taxon>
        <taxon>Agaricomycotina</taxon>
        <taxon>Agaricomycetes</taxon>
        <taxon>Agaricomycetidae</taxon>
        <taxon>Atheliales</taxon>
        <taxon>Atheliaceae</taxon>
        <taxon>Athelia</taxon>
    </lineage>
</organism>
<accession>A0A166I9V0</accession>
<name>A0A166I9V0_9AGAM</name>
<keyword evidence="3" id="KW-1185">Reference proteome</keyword>
<evidence type="ECO:0000313" key="2">
    <source>
        <dbReference type="EMBL" id="KZP19597.1"/>
    </source>
</evidence>
<dbReference type="EMBL" id="KV417562">
    <property type="protein sequence ID" value="KZP19597.1"/>
    <property type="molecule type" value="Genomic_DNA"/>
</dbReference>
<dbReference type="Proteomes" id="UP000076532">
    <property type="component" value="Unassembled WGS sequence"/>
</dbReference>
<sequence>MKLEPDTVPPRTVRQCYGTTQRGSRCGRTKMASPQDAQRNWACWQHSSVKPDALHMRCNGIAASTRSRCKLSKRATSEEDAVRGYYCHYHINQKPPQKIVPEAEAHPAASEMRSSGIAAPAKSQCVSSQRRSSQEDVISCWHCHHRSQEAMAVRGPGIPAMQSAVRLVDKGTEEDIPNSANMLEIEEAYSIQEQSPAAQSSESQRPKAQPLPSGFRSRNGKWVEFSDWIPVQTSDEIKAALRIKMQEDVKAECPGYPYALEIEDPSNRVDRYVKISFERKLDARVNYWVSHYRPYPVYHVYPIEEGLGDNLNFGARPIAPVEKVLYCDRLIELVHLELKGRESSGRCVRKECSVAHRDVFQFSDVSEREFDEMLNKTIDKWRKFCDVCY</sequence>
<proteinExistence type="predicted"/>
<gene>
    <name evidence="2" type="ORF">FIBSPDRAFT_932720</name>
</gene>
<evidence type="ECO:0000256" key="1">
    <source>
        <dbReference type="SAM" id="MobiDB-lite"/>
    </source>
</evidence>
<dbReference type="AlphaFoldDB" id="A0A166I9V0"/>